<proteinExistence type="predicted"/>
<evidence type="ECO:0000313" key="2">
    <source>
        <dbReference type="Proteomes" id="UP001501509"/>
    </source>
</evidence>
<comment type="caution">
    <text evidence="1">The sequence shown here is derived from an EMBL/GenBank/DDBJ whole genome shotgun (WGS) entry which is preliminary data.</text>
</comment>
<sequence>MNLVQIAALADSLNGAGPITQAHEAGLEVWTSAPLGGGELADMVTDDLATMISPACHPSRPRWP</sequence>
<reference evidence="1 2" key="1">
    <citation type="journal article" date="2019" name="Int. J. Syst. Evol. Microbiol.">
        <title>The Global Catalogue of Microorganisms (GCM) 10K type strain sequencing project: providing services to taxonomists for standard genome sequencing and annotation.</title>
        <authorList>
            <consortium name="The Broad Institute Genomics Platform"/>
            <consortium name="The Broad Institute Genome Sequencing Center for Infectious Disease"/>
            <person name="Wu L."/>
            <person name="Ma J."/>
        </authorList>
    </citation>
    <scope>NUCLEOTIDE SEQUENCE [LARGE SCALE GENOMIC DNA]</scope>
    <source>
        <strain evidence="1 2">JCM 6833</strain>
    </source>
</reference>
<keyword evidence="2" id="KW-1185">Reference proteome</keyword>
<gene>
    <name evidence="1" type="ORF">GCM10010411_63770</name>
</gene>
<name>A0ABN3Q7F9_9ACTN</name>
<evidence type="ECO:0000313" key="1">
    <source>
        <dbReference type="EMBL" id="GAA2619282.1"/>
    </source>
</evidence>
<accession>A0ABN3Q7F9</accession>
<dbReference type="EMBL" id="BAAATD010000009">
    <property type="protein sequence ID" value="GAA2619282.1"/>
    <property type="molecule type" value="Genomic_DNA"/>
</dbReference>
<protein>
    <submittedName>
        <fullName evidence="1">Uncharacterized protein</fullName>
    </submittedName>
</protein>
<dbReference type="Proteomes" id="UP001501509">
    <property type="component" value="Unassembled WGS sequence"/>
</dbReference>
<organism evidence="1 2">
    <name type="scientific">Actinomadura fulvescens</name>
    <dbReference type="NCBI Taxonomy" id="46160"/>
    <lineage>
        <taxon>Bacteria</taxon>
        <taxon>Bacillati</taxon>
        <taxon>Actinomycetota</taxon>
        <taxon>Actinomycetes</taxon>
        <taxon>Streptosporangiales</taxon>
        <taxon>Thermomonosporaceae</taxon>
        <taxon>Actinomadura</taxon>
    </lineage>
</organism>